<evidence type="ECO:0000259" key="2">
    <source>
        <dbReference type="Pfam" id="PF07883"/>
    </source>
</evidence>
<accession>A0ABV3F8G8</accession>
<reference evidence="3 4" key="1">
    <citation type="submission" date="2024-06" db="EMBL/GenBank/DDBJ databases">
        <title>The Natural Products Discovery Center: Release of the First 8490 Sequenced Strains for Exploring Actinobacteria Biosynthetic Diversity.</title>
        <authorList>
            <person name="Kalkreuter E."/>
            <person name="Kautsar S.A."/>
            <person name="Yang D."/>
            <person name="Bader C.D."/>
            <person name="Teijaro C.N."/>
            <person name="Fluegel L."/>
            <person name="Davis C.M."/>
            <person name="Simpson J.R."/>
            <person name="Lauterbach L."/>
            <person name="Steele A.D."/>
            <person name="Gui C."/>
            <person name="Meng S."/>
            <person name="Li G."/>
            <person name="Viehrig K."/>
            <person name="Ye F."/>
            <person name="Su P."/>
            <person name="Kiefer A.F."/>
            <person name="Nichols A."/>
            <person name="Cepeda A.J."/>
            <person name="Yan W."/>
            <person name="Fan B."/>
            <person name="Jiang Y."/>
            <person name="Adhikari A."/>
            <person name="Zheng C.-J."/>
            <person name="Schuster L."/>
            <person name="Cowan T.M."/>
            <person name="Smanski M.J."/>
            <person name="Chevrette M.G."/>
            <person name="De Carvalho L.P.S."/>
            <person name="Shen B."/>
        </authorList>
    </citation>
    <scope>NUCLEOTIDE SEQUENCE [LARGE SCALE GENOMIC DNA]</scope>
    <source>
        <strain evidence="3 4">NPDC050671</strain>
    </source>
</reference>
<organism evidence="3 4">
    <name type="scientific">Nocardia fusca</name>
    <dbReference type="NCBI Taxonomy" id="941183"/>
    <lineage>
        <taxon>Bacteria</taxon>
        <taxon>Bacillati</taxon>
        <taxon>Actinomycetota</taxon>
        <taxon>Actinomycetes</taxon>
        <taxon>Mycobacteriales</taxon>
        <taxon>Nocardiaceae</taxon>
        <taxon>Nocardia</taxon>
    </lineage>
</organism>
<name>A0ABV3F8G8_9NOCA</name>
<gene>
    <name evidence="3" type="ORF">AB0H72_15025</name>
</gene>
<evidence type="ECO:0000313" key="4">
    <source>
        <dbReference type="Proteomes" id="UP001551658"/>
    </source>
</evidence>
<keyword evidence="4" id="KW-1185">Reference proteome</keyword>
<dbReference type="SUPFAM" id="SSF51182">
    <property type="entry name" value="RmlC-like cupins"/>
    <property type="match status" value="1"/>
</dbReference>
<dbReference type="Pfam" id="PF07883">
    <property type="entry name" value="Cupin_2"/>
    <property type="match status" value="1"/>
</dbReference>
<dbReference type="InterPro" id="IPR013096">
    <property type="entry name" value="Cupin_2"/>
</dbReference>
<dbReference type="InterPro" id="IPR014710">
    <property type="entry name" value="RmlC-like_jellyroll"/>
</dbReference>
<protein>
    <submittedName>
        <fullName evidence="3">Cupin domain-containing protein</fullName>
    </submittedName>
</protein>
<dbReference type="PANTHER" id="PTHR36440">
    <property type="entry name" value="PUTATIVE (AFU_ORTHOLOGUE AFUA_8G07350)-RELATED"/>
    <property type="match status" value="1"/>
</dbReference>
<evidence type="ECO:0000256" key="1">
    <source>
        <dbReference type="SAM" id="MobiDB-lite"/>
    </source>
</evidence>
<dbReference type="InterPro" id="IPR053146">
    <property type="entry name" value="QDO-like"/>
</dbReference>
<dbReference type="InterPro" id="IPR011051">
    <property type="entry name" value="RmlC_Cupin_sf"/>
</dbReference>
<sequence>MSPGDQESALLVRAAEAEQLETMGVWLYADHETTRGRFSANRTFLPAGAEGPPPHFHTGSAELFFVLAGTLRVLAGDEIVDLTANDFLLIPPYMPHAWAATADVPADVLVTFTPGIERFEYFRLGDRIRRGTADPREILDTQDRFDNHFVDSAVWRRDRTGDDRPALDVREHRAEFLSSGVLRRADSRTETNPAQSRGGE</sequence>
<dbReference type="RefSeq" id="WP_357978841.1">
    <property type="nucleotide sequence ID" value="NZ_JBFAIH010000007.1"/>
</dbReference>
<feature type="region of interest" description="Disordered" evidence="1">
    <location>
        <begin position="180"/>
        <end position="200"/>
    </location>
</feature>
<dbReference type="Proteomes" id="UP001551658">
    <property type="component" value="Unassembled WGS sequence"/>
</dbReference>
<evidence type="ECO:0000313" key="3">
    <source>
        <dbReference type="EMBL" id="MEV0364009.1"/>
    </source>
</evidence>
<comment type="caution">
    <text evidence="3">The sequence shown here is derived from an EMBL/GenBank/DDBJ whole genome shotgun (WGS) entry which is preliminary data.</text>
</comment>
<feature type="domain" description="Cupin type-2" evidence="2">
    <location>
        <begin position="45"/>
        <end position="111"/>
    </location>
</feature>
<dbReference type="Gene3D" id="2.60.120.10">
    <property type="entry name" value="Jelly Rolls"/>
    <property type="match status" value="1"/>
</dbReference>
<proteinExistence type="predicted"/>
<feature type="compositionally biased region" description="Polar residues" evidence="1">
    <location>
        <begin position="190"/>
        <end position="200"/>
    </location>
</feature>
<dbReference type="EMBL" id="JBFAIH010000007">
    <property type="protein sequence ID" value="MEV0364009.1"/>
    <property type="molecule type" value="Genomic_DNA"/>
</dbReference>
<dbReference type="PANTHER" id="PTHR36440:SF1">
    <property type="entry name" value="PUTATIVE (AFU_ORTHOLOGUE AFUA_8G07350)-RELATED"/>
    <property type="match status" value="1"/>
</dbReference>